<dbReference type="EMBL" id="CP108036">
    <property type="protein sequence ID" value="WUN77316.1"/>
    <property type="molecule type" value="Genomic_DNA"/>
</dbReference>
<accession>A0ABZ1Q3R6</accession>
<dbReference type="GeneID" id="95494713"/>
<name>A0ABZ1Q3R6_9ACTN</name>
<evidence type="ECO:0008006" key="4">
    <source>
        <dbReference type="Google" id="ProtNLM"/>
    </source>
</evidence>
<proteinExistence type="predicted"/>
<keyword evidence="3" id="KW-1185">Reference proteome</keyword>
<evidence type="ECO:0000313" key="2">
    <source>
        <dbReference type="EMBL" id="WUN77316.1"/>
    </source>
</evidence>
<sequence length="333" mass="34796">MAAQPAGVSRPARRIRSVATVLAVACACPVSGYTDPGRSAAAAADCETALPDSFWRAPVDTLPVHPDSARYVSSIGPSEPLHPDFGSGLVDGQPIGIPITVSDTTVPESKVSFDIAEESDPSGYRIPQNARIENGPASDGDRHVIVWDRGLCKSYELWDAKPQGGNAWHAGGGAVFDLRSNALRPDGWTSADAAGLAILPGLVRYDEAASGRVDHAVRITVPRSDQSFVWPARHQAGAAADPALPPMGLRLRLKGSVDTSQLAPQAKAVAEALKKYGAIVADNGSAWFISGEENSGWDNDQLAGLKGFKGSDFEAVDASGLQQSPDSGAVVPR</sequence>
<organism evidence="2 3">
    <name type="scientific">Streptomyces erythrochromogenes</name>
    <dbReference type="NCBI Taxonomy" id="285574"/>
    <lineage>
        <taxon>Bacteria</taxon>
        <taxon>Bacillati</taxon>
        <taxon>Actinomycetota</taxon>
        <taxon>Actinomycetes</taxon>
        <taxon>Kitasatosporales</taxon>
        <taxon>Streptomycetaceae</taxon>
        <taxon>Streptomyces</taxon>
    </lineage>
</organism>
<dbReference type="RefSeq" id="WP_266496360.1">
    <property type="nucleotide sequence ID" value="NZ_CP108036.1"/>
</dbReference>
<evidence type="ECO:0000256" key="1">
    <source>
        <dbReference type="SAM" id="MobiDB-lite"/>
    </source>
</evidence>
<gene>
    <name evidence="2" type="ORF">OHA91_01715</name>
</gene>
<protein>
    <recommendedName>
        <fullName evidence="4">Secreted protein</fullName>
    </recommendedName>
</protein>
<dbReference type="Proteomes" id="UP001432312">
    <property type="component" value="Chromosome"/>
</dbReference>
<reference evidence="2" key="1">
    <citation type="submission" date="2022-10" db="EMBL/GenBank/DDBJ databases">
        <title>The complete genomes of actinobacterial strains from the NBC collection.</title>
        <authorList>
            <person name="Joergensen T.S."/>
            <person name="Alvarez Arevalo M."/>
            <person name="Sterndorff E.B."/>
            <person name="Faurdal D."/>
            <person name="Vuksanovic O."/>
            <person name="Mourched A.-S."/>
            <person name="Charusanti P."/>
            <person name="Shaw S."/>
            <person name="Blin K."/>
            <person name="Weber T."/>
        </authorList>
    </citation>
    <scope>NUCLEOTIDE SEQUENCE</scope>
    <source>
        <strain evidence="2">NBC_00303</strain>
    </source>
</reference>
<evidence type="ECO:0000313" key="3">
    <source>
        <dbReference type="Proteomes" id="UP001432312"/>
    </source>
</evidence>
<feature type="region of interest" description="Disordered" evidence="1">
    <location>
        <begin position="118"/>
        <end position="137"/>
    </location>
</feature>